<organism evidence="2 3">
    <name type="scientific">Lentilactobacillus raoultii</name>
    <dbReference type="NCBI Taxonomy" id="1987503"/>
    <lineage>
        <taxon>Bacteria</taxon>
        <taxon>Bacillati</taxon>
        <taxon>Bacillota</taxon>
        <taxon>Bacilli</taxon>
        <taxon>Lactobacillales</taxon>
        <taxon>Lactobacillaceae</taxon>
        <taxon>Lentilactobacillus</taxon>
    </lineage>
</organism>
<keyword evidence="1" id="KW-0812">Transmembrane</keyword>
<feature type="transmembrane region" description="Helical" evidence="1">
    <location>
        <begin position="32"/>
        <end position="53"/>
    </location>
</feature>
<dbReference type="RefSeq" id="WP_162919787.1">
    <property type="nucleotide sequence ID" value="NZ_JBHTLH010000044.1"/>
</dbReference>
<evidence type="ECO:0000256" key="1">
    <source>
        <dbReference type="SAM" id="Phobius"/>
    </source>
</evidence>
<keyword evidence="3" id="KW-1185">Reference proteome</keyword>
<proteinExistence type="predicted"/>
<accession>A0ABW3PK36</accession>
<evidence type="ECO:0000313" key="2">
    <source>
        <dbReference type="EMBL" id="MFD1126393.1"/>
    </source>
</evidence>
<sequence length="58" mass="6560">MGFWIMVLSGLIGLTLVRVSFDRHFSNDSRRLWAVLGIILVTFAILLATPWGADMLHM</sequence>
<evidence type="ECO:0000313" key="3">
    <source>
        <dbReference type="Proteomes" id="UP001597156"/>
    </source>
</evidence>
<dbReference type="Proteomes" id="UP001597156">
    <property type="component" value="Unassembled WGS sequence"/>
</dbReference>
<dbReference type="EMBL" id="JBHTLH010000044">
    <property type="protein sequence ID" value="MFD1126393.1"/>
    <property type="molecule type" value="Genomic_DNA"/>
</dbReference>
<reference evidence="3" key="1">
    <citation type="journal article" date="2019" name="Int. J. Syst. Evol. Microbiol.">
        <title>The Global Catalogue of Microorganisms (GCM) 10K type strain sequencing project: providing services to taxonomists for standard genome sequencing and annotation.</title>
        <authorList>
            <consortium name="The Broad Institute Genomics Platform"/>
            <consortium name="The Broad Institute Genome Sequencing Center for Infectious Disease"/>
            <person name="Wu L."/>
            <person name="Ma J."/>
        </authorList>
    </citation>
    <scope>NUCLEOTIDE SEQUENCE [LARGE SCALE GENOMIC DNA]</scope>
    <source>
        <strain evidence="3">CCUG 71848</strain>
    </source>
</reference>
<gene>
    <name evidence="2" type="ORF">ACFQ22_13690</name>
</gene>
<comment type="caution">
    <text evidence="2">The sequence shown here is derived from an EMBL/GenBank/DDBJ whole genome shotgun (WGS) entry which is preliminary data.</text>
</comment>
<keyword evidence="1" id="KW-1133">Transmembrane helix</keyword>
<name>A0ABW3PK36_9LACO</name>
<protein>
    <submittedName>
        <fullName evidence="2">Uncharacterized protein</fullName>
    </submittedName>
</protein>
<keyword evidence="1" id="KW-0472">Membrane</keyword>